<feature type="coiled-coil region" evidence="3">
    <location>
        <begin position="303"/>
        <end position="372"/>
    </location>
</feature>
<dbReference type="SUPFAM" id="SSF54236">
    <property type="entry name" value="Ubiquitin-like"/>
    <property type="match status" value="1"/>
</dbReference>
<keyword evidence="7" id="KW-1185">Reference proteome</keyword>
<dbReference type="AlphaFoldDB" id="A0A4T0FNT3"/>
<reference evidence="6 7" key="1">
    <citation type="submission" date="2019-03" db="EMBL/GenBank/DDBJ databases">
        <title>Sequencing 23 genomes of Wallemia ichthyophaga.</title>
        <authorList>
            <person name="Gostincar C."/>
        </authorList>
    </citation>
    <scope>NUCLEOTIDE SEQUENCE [LARGE SCALE GENOMIC DNA]</scope>
    <source>
        <strain evidence="6 7">EXF-5753</strain>
    </source>
</reference>
<keyword evidence="2" id="KW-0143">Chaperone</keyword>
<dbReference type="Pfam" id="PF02230">
    <property type="entry name" value="Abhydrolase_2"/>
    <property type="match status" value="1"/>
</dbReference>
<dbReference type="InterPro" id="IPR002669">
    <property type="entry name" value="UreD"/>
</dbReference>
<evidence type="ECO:0000256" key="4">
    <source>
        <dbReference type="SAM" id="MobiDB-lite"/>
    </source>
</evidence>
<dbReference type="InterPro" id="IPR029058">
    <property type="entry name" value="AB_hydrolase_fold"/>
</dbReference>
<evidence type="ECO:0000256" key="1">
    <source>
        <dbReference type="ARBA" id="ARBA00007177"/>
    </source>
</evidence>
<dbReference type="PROSITE" id="PS50033">
    <property type="entry name" value="UBX"/>
    <property type="match status" value="1"/>
</dbReference>
<feature type="region of interest" description="Disordered" evidence="4">
    <location>
        <begin position="44"/>
        <end position="63"/>
    </location>
</feature>
<dbReference type="Gene3D" id="3.10.20.90">
    <property type="entry name" value="Phosphatidylinositol 3-kinase Catalytic Subunit, Chain A, domain 1"/>
    <property type="match status" value="1"/>
</dbReference>
<dbReference type="SUPFAM" id="SSF53474">
    <property type="entry name" value="alpha/beta-Hydrolases"/>
    <property type="match status" value="1"/>
</dbReference>
<dbReference type="Pfam" id="PF00789">
    <property type="entry name" value="UBX"/>
    <property type="match status" value="1"/>
</dbReference>
<proteinExistence type="inferred from homology"/>
<dbReference type="PANTHER" id="PTHR33643:SF1">
    <property type="entry name" value="UREASE ACCESSORY PROTEIN D"/>
    <property type="match status" value="1"/>
</dbReference>
<dbReference type="Proteomes" id="UP000310189">
    <property type="component" value="Unassembled WGS sequence"/>
</dbReference>
<evidence type="ECO:0000313" key="6">
    <source>
        <dbReference type="EMBL" id="TIA90059.1"/>
    </source>
</evidence>
<dbReference type="Gene3D" id="3.40.30.10">
    <property type="entry name" value="Glutaredoxin"/>
    <property type="match status" value="1"/>
</dbReference>
<name>A0A4T0FNT3_9BASI</name>
<comment type="similarity">
    <text evidence="1">Belongs to the UreD family.</text>
</comment>
<dbReference type="CDD" id="cd22249">
    <property type="entry name" value="UDM1_RNF168_RNF169-like"/>
    <property type="match status" value="1"/>
</dbReference>
<dbReference type="SMART" id="SM00166">
    <property type="entry name" value="UBX"/>
    <property type="match status" value="1"/>
</dbReference>
<gene>
    <name evidence="6" type="ORF">E3P99_01761</name>
</gene>
<keyword evidence="3" id="KW-0175">Coiled coil</keyword>
<dbReference type="InterPro" id="IPR001012">
    <property type="entry name" value="UBX_dom"/>
</dbReference>
<dbReference type="Pfam" id="PF01774">
    <property type="entry name" value="UreD"/>
    <property type="match status" value="1"/>
</dbReference>
<evidence type="ECO:0000256" key="3">
    <source>
        <dbReference type="SAM" id="Coils"/>
    </source>
</evidence>
<comment type="caution">
    <text evidence="6">The sequence shown here is derived from an EMBL/GenBank/DDBJ whole genome shotgun (WGS) entry which is preliminary data.</text>
</comment>
<dbReference type="OrthoDB" id="2418081at2759"/>
<dbReference type="PANTHER" id="PTHR33643">
    <property type="entry name" value="UREASE ACCESSORY PROTEIN D"/>
    <property type="match status" value="1"/>
</dbReference>
<dbReference type="InterPro" id="IPR003140">
    <property type="entry name" value="PLipase/COase/thioEstase"/>
</dbReference>
<dbReference type="EMBL" id="SPNW01000022">
    <property type="protein sequence ID" value="TIA90059.1"/>
    <property type="molecule type" value="Genomic_DNA"/>
</dbReference>
<protein>
    <recommendedName>
        <fullName evidence="5">UBX domain-containing protein</fullName>
    </recommendedName>
</protein>
<sequence length="983" mass="108538">MTDLSKIEELQQLLNLDSEDASISLLEDSEWDIQAAVETFFDRQSKEAEQQQPRQQPPQLPQSSSVAGVGLGLARWPVTWIWNVCRGLLFLVVKLLRLPLWLYALIFSKPSSLADAPPPHVSPQDANSLLISSIHEAVNSEEPSSSTSALANTQKRTETHSIPSFYIGSPSEALRDARENAQFTIIALLDNETPSTQFRYQTLANNRLSSLIDTHQCLIWAGDVTSNRAAWNYAKSRGVSSLPHVELHSLQAMPMSRNALVSTPTMTHLSSLHGADTLGDAFVDALSSRHLNRISPYLTRLRKEKYERQRATYLREAAEKAENERMQQDAEKVLRRRRELAESSRRAEEAAVQKEQEEVIKLDREAQLLKHRVYIRSTLPKEPASGVRLAFKLADGRRIVRNFSPESSLDMLYSYIDTIDVDAVNAVNAADASPLDDYTPTFNLYTSYPRTHIPNEESRSIADVEGLSKGGFVVVESTIARADSDEESEEVPATAKHTASVIFVHGLGDSGYGWKPVAELLSQRLPHVKFILPHAPSQPVTLNGGMSMPSWFDLTSLTLEGTDDEDGLLRSASELNKLVTAEVDGGIPSDRVVVGGFSQGSALSFLVGLSSERKLAGTVALSGWLPMRNKIKAMLGPHHQHLPIFQAHGTDDPIVNPKYADLTNEFIKSLGFKDTPHTNPQRGAISFTKYEGIGHGACQEELQDLGGWLEKVIPISNDGYSTYFTDLSASYPLKLLTPSLRAAPVGVGLCYSLQYGGGLVAGDICNLGVEVSDGSVLLLLTQGSTKVFKSDGVRTSHQKLHATVHPHSTLISLPDPVQPFAASRYKQRQDIHLHSTASAVILDAFTGGRLARGECWDFDMYASINKIFVDGDLLIRDSLLLTQPDIGNRMHPFTAHAMLFLVGEKTSELRQNFHNEYAALNAILNGKFSVDDKVIWSYTAVNEHASVVRLASTDDEAIKLFLRDRCTPLQKVVGVEAYLRCFR</sequence>
<dbReference type="InterPro" id="IPR029071">
    <property type="entry name" value="Ubiquitin-like_domsf"/>
</dbReference>
<dbReference type="Gene3D" id="3.40.50.1820">
    <property type="entry name" value="alpha/beta hydrolase"/>
    <property type="match status" value="1"/>
</dbReference>
<feature type="domain" description="UBX" evidence="5">
    <location>
        <begin position="382"/>
        <end position="474"/>
    </location>
</feature>
<organism evidence="6 7">
    <name type="scientific">Wallemia hederae</name>
    <dbReference type="NCBI Taxonomy" id="1540922"/>
    <lineage>
        <taxon>Eukaryota</taxon>
        <taxon>Fungi</taxon>
        <taxon>Dikarya</taxon>
        <taxon>Basidiomycota</taxon>
        <taxon>Wallemiomycotina</taxon>
        <taxon>Wallemiomycetes</taxon>
        <taxon>Wallemiales</taxon>
        <taxon>Wallemiaceae</taxon>
        <taxon>Wallemia</taxon>
    </lineage>
</organism>
<evidence type="ECO:0000313" key="7">
    <source>
        <dbReference type="Proteomes" id="UP000310189"/>
    </source>
</evidence>
<dbReference type="GO" id="GO:0016787">
    <property type="term" value="F:hydrolase activity"/>
    <property type="evidence" value="ECO:0007669"/>
    <property type="project" value="InterPro"/>
</dbReference>
<evidence type="ECO:0000256" key="2">
    <source>
        <dbReference type="ARBA" id="ARBA00023186"/>
    </source>
</evidence>
<evidence type="ECO:0000259" key="5">
    <source>
        <dbReference type="PROSITE" id="PS50033"/>
    </source>
</evidence>
<dbReference type="GO" id="GO:0016151">
    <property type="term" value="F:nickel cation binding"/>
    <property type="evidence" value="ECO:0007669"/>
    <property type="project" value="InterPro"/>
</dbReference>
<dbReference type="HAMAP" id="MF_01384">
    <property type="entry name" value="UreD"/>
    <property type="match status" value="1"/>
</dbReference>
<accession>A0A4T0FNT3</accession>
<dbReference type="Pfam" id="PF14555">
    <property type="entry name" value="UBA_4"/>
    <property type="match status" value="1"/>
</dbReference>
<dbReference type="CDD" id="cd01767">
    <property type="entry name" value="UBX"/>
    <property type="match status" value="1"/>
</dbReference>